<gene>
    <name evidence="1" type="ORF">K1T71_005506</name>
</gene>
<proteinExistence type="predicted"/>
<name>A0ACC1D4J2_9NEOP</name>
<organism evidence="1 2">
    <name type="scientific">Dendrolimus kikuchii</name>
    <dbReference type="NCBI Taxonomy" id="765133"/>
    <lineage>
        <taxon>Eukaryota</taxon>
        <taxon>Metazoa</taxon>
        <taxon>Ecdysozoa</taxon>
        <taxon>Arthropoda</taxon>
        <taxon>Hexapoda</taxon>
        <taxon>Insecta</taxon>
        <taxon>Pterygota</taxon>
        <taxon>Neoptera</taxon>
        <taxon>Endopterygota</taxon>
        <taxon>Lepidoptera</taxon>
        <taxon>Glossata</taxon>
        <taxon>Ditrysia</taxon>
        <taxon>Bombycoidea</taxon>
        <taxon>Lasiocampidae</taxon>
        <taxon>Dendrolimus</taxon>
    </lineage>
</organism>
<sequence>MSSLISCEKFVAVTKGLHIDFYDNIAHSIFTVTPSSQLQENDQITDIAVSSDCKYFAVITSTSKQLITYEVATLKEQNSFSLPRSASKVRFTVDNMQLLIADKSGDVLIYDVNGKEGGKKLLGHLSLLLDILQTPDKKYIITTDRDEKIRVTCYPNTYTIETYCLGHKEFVNHIEILPHNENFLSSTSGDGTIKIWDYIKGKISYTIDTYVDVNDHDLKEKFIKVMDAEGVEVTTLPIVHYSVTKINESSSLLAVTVHSFNIILLYTVHTVDNVFSHKVERLNWKNFPAAINFQDSFLFIYDNVDCNLIKYNVVKKDENVSLELLNKTTMFENVSNGLTSNISNSFDSIRVLYKRKFDNVQEYQERKKQRLEKSLE</sequence>
<comment type="caution">
    <text evidence="1">The sequence shown here is derived from an EMBL/GenBank/DDBJ whole genome shotgun (WGS) entry which is preliminary data.</text>
</comment>
<evidence type="ECO:0000313" key="1">
    <source>
        <dbReference type="EMBL" id="KAJ0178731.1"/>
    </source>
</evidence>
<evidence type="ECO:0000313" key="2">
    <source>
        <dbReference type="Proteomes" id="UP000824533"/>
    </source>
</evidence>
<accession>A0ACC1D4J2</accession>
<protein>
    <submittedName>
        <fullName evidence="1">Uncharacterized protein</fullName>
    </submittedName>
</protein>
<keyword evidence="2" id="KW-1185">Reference proteome</keyword>
<dbReference type="EMBL" id="CM034395">
    <property type="protein sequence ID" value="KAJ0178731.1"/>
    <property type="molecule type" value="Genomic_DNA"/>
</dbReference>
<dbReference type="Proteomes" id="UP000824533">
    <property type="component" value="Linkage Group LG09"/>
</dbReference>
<reference evidence="1 2" key="1">
    <citation type="journal article" date="2021" name="Front. Genet.">
        <title>Chromosome-Level Genome Assembly Reveals Significant Gene Expansion in the Toll and IMD Signaling Pathways of Dendrolimus kikuchii.</title>
        <authorList>
            <person name="Zhou J."/>
            <person name="Wu P."/>
            <person name="Xiong Z."/>
            <person name="Liu N."/>
            <person name="Zhao N."/>
            <person name="Ji M."/>
            <person name="Qiu Y."/>
            <person name="Yang B."/>
        </authorList>
    </citation>
    <scope>NUCLEOTIDE SEQUENCE [LARGE SCALE GENOMIC DNA]</scope>
    <source>
        <strain evidence="1">Ann1</strain>
    </source>
</reference>